<dbReference type="InterPro" id="IPR001647">
    <property type="entry name" value="HTH_TetR"/>
</dbReference>
<organism evidence="6 7">
    <name type="scientific">Bifidobacterium ramosum</name>
    <dbReference type="NCBI Taxonomy" id="1798158"/>
    <lineage>
        <taxon>Bacteria</taxon>
        <taxon>Bacillati</taxon>
        <taxon>Actinomycetota</taxon>
        <taxon>Actinomycetes</taxon>
        <taxon>Bifidobacteriales</taxon>
        <taxon>Bifidobacteriaceae</taxon>
        <taxon>Bifidobacterium</taxon>
    </lineage>
</organism>
<keyword evidence="3" id="KW-0804">Transcription</keyword>
<dbReference type="Gene3D" id="1.10.10.60">
    <property type="entry name" value="Homeodomain-like"/>
    <property type="match status" value="1"/>
</dbReference>
<evidence type="ECO:0000313" key="6">
    <source>
        <dbReference type="EMBL" id="NEG71148.1"/>
    </source>
</evidence>
<feature type="domain" description="HTH tetR-type" evidence="5">
    <location>
        <begin position="9"/>
        <end position="69"/>
    </location>
</feature>
<dbReference type="AlphaFoldDB" id="A0A7K3T9C1"/>
<dbReference type="GO" id="GO:0003700">
    <property type="term" value="F:DNA-binding transcription factor activity"/>
    <property type="evidence" value="ECO:0007669"/>
    <property type="project" value="TreeGrafter"/>
</dbReference>
<dbReference type="Gene3D" id="1.10.357.10">
    <property type="entry name" value="Tetracycline Repressor, domain 2"/>
    <property type="match status" value="1"/>
</dbReference>
<protein>
    <submittedName>
        <fullName evidence="6">TetR family transcriptional regulator</fullName>
    </submittedName>
</protein>
<dbReference type="PRINTS" id="PR00455">
    <property type="entry name" value="HTHTETR"/>
</dbReference>
<comment type="caution">
    <text evidence="6">The sequence shown here is derived from an EMBL/GenBank/DDBJ whole genome shotgun (WGS) entry which is preliminary data.</text>
</comment>
<feature type="DNA-binding region" description="H-T-H motif" evidence="4">
    <location>
        <begin position="32"/>
        <end position="51"/>
    </location>
</feature>
<dbReference type="PANTHER" id="PTHR30055:SF234">
    <property type="entry name" value="HTH-TYPE TRANSCRIPTIONAL REGULATOR BETI"/>
    <property type="match status" value="1"/>
</dbReference>
<name>A0A7K3T9C1_9BIFI</name>
<dbReference type="EMBL" id="WHZX01000001">
    <property type="protein sequence ID" value="NEG71148.1"/>
    <property type="molecule type" value="Genomic_DNA"/>
</dbReference>
<dbReference type="PROSITE" id="PS50977">
    <property type="entry name" value="HTH_TETR_2"/>
    <property type="match status" value="1"/>
</dbReference>
<sequence length="207" mass="22574">MRWQRRKRDETRRTIRETAMRLFAQHGYAAVTVRRIADEAGVSTITLFRYFPAKEDLIFGFDLDGEPFAALRRVVSSANAATSAAELARHVASGTFGAISQAQADGLMAWLRVVRSDATLTAGLYARIPQWTDAVVRMVAGDDRRGDGRVGRDAQGDDVNFALRMTVTLVVAGAVEVLLEWERRCATPGDADLGTLLSVASDACALL</sequence>
<accession>A0A7K3T9C1</accession>
<dbReference type="SUPFAM" id="SSF46689">
    <property type="entry name" value="Homeodomain-like"/>
    <property type="match status" value="1"/>
</dbReference>
<dbReference type="OrthoDB" id="8688418at2"/>
<reference evidence="6 7" key="1">
    <citation type="submission" date="2019-10" db="EMBL/GenBank/DDBJ databases">
        <title>Bifidobacterium from non-human primates.</title>
        <authorList>
            <person name="Modesto M."/>
        </authorList>
    </citation>
    <scope>NUCLEOTIDE SEQUENCE [LARGE SCALE GENOMIC DNA]</scope>
    <source>
        <strain evidence="6 7">TREM</strain>
    </source>
</reference>
<evidence type="ECO:0000313" key="7">
    <source>
        <dbReference type="Proteomes" id="UP000469943"/>
    </source>
</evidence>
<evidence type="ECO:0000256" key="1">
    <source>
        <dbReference type="ARBA" id="ARBA00023015"/>
    </source>
</evidence>
<dbReference type="GO" id="GO:0000976">
    <property type="term" value="F:transcription cis-regulatory region binding"/>
    <property type="evidence" value="ECO:0007669"/>
    <property type="project" value="TreeGrafter"/>
</dbReference>
<dbReference type="InterPro" id="IPR009057">
    <property type="entry name" value="Homeodomain-like_sf"/>
</dbReference>
<evidence type="ECO:0000256" key="2">
    <source>
        <dbReference type="ARBA" id="ARBA00023125"/>
    </source>
</evidence>
<keyword evidence="1" id="KW-0805">Transcription regulation</keyword>
<keyword evidence="2 4" id="KW-0238">DNA-binding</keyword>
<dbReference type="PANTHER" id="PTHR30055">
    <property type="entry name" value="HTH-TYPE TRANSCRIPTIONAL REGULATOR RUTR"/>
    <property type="match status" value="1"/>
</dbReference>
<proteinExistence type="predicted"/>
<dbReference type="Pfam" id="PF00440">
    <property type="entry name" value="TetR_N"/>
    <property type="match status" value="1"/>
</dbReference>
<evidence type="ECO:0000256" key="3">
    <source>
        <dbReference type="ARBA" id="ARBA00023163"/>
    </source>
</evidence>
<gene>
    <name evidence="6" type="ORF">GFD24_02725</name>
</gene>
<evidence type="ECO:0000256" key="4">
    <source>
        <dbReference type="PROSITE-ProRule" id="PRU00335"/>
    </source>
</evidence>
<evidence type="ECO:0000259" key="5">
    <source>
        <dbReference type="PROSITE" id="PS50977"/>
    </source>
</evidence>
<dbReference type="Proteomes" id="UP000469943">
    <property type="component" value="Unassembled WGS sequence"/>
</dbReference>
<dbReference type="InterPro" id="IPR050109">
    <property type="entry name" value="HTH-type_TetR-like_transc_reg"/>
</dbReference>